<dbReference type="OrthoDB" id="191315at2759"/>
<dbReference type="PANTHER" id="PTHR12128">
    <property type="entry name" value="DIHYDRODIPICOLINATE SYNTHASE"/>
    <property type="match status" value="1"/>
</dbReference>
<evidence type="ECO:0000256" key="1">
    <source>
        <dbReference type="ARBA" id="ARBA00023239"/>
    </source>
</evidence>
<dbReference type="SMART" id="SM01130">
    <property type="entry name" value="DHDPS"/>
    <property type="match status" value="1"/>
</dbReference>
<dbReference type="CDD" id="cd00408">
    <property type="entry name" value="DHDPS-like"/>
    <property type="match status" value="1"/>
</dbReference>
<dbReference type="Proteomes" id="UP000078397">
    <property type="component" value="Unassembled WGS sequence"/>
</dbReference>
<dbReference type="GO" id="GO:0008840">
    <property type="term" value="F:4-hydroxy-tetrahydrodipicolinate synthase activity"/>
    <property type="evidence" value="ECO:0007669"/>
    <property type="project" value="TreeGrafter"/>
</dbReference>
<feature type="binding site" evidence="4">
    <location>
        <position position="224"/>
    </location>
    <ligand>
        <name>pyruvate</name>
        <dbReference type="ChEBI" id="CHEBI:15361"/>
    </ligand>
</feature>
<proteinExistence type="inferred from homology"/>
<keyword evidence="1 2" id="KW-0456">Lyase</keyword>
<dbReference type="EMBL" id="LSBJ02000005">
    <property type="protein sequence ID" value="OAQ64702.1"/>
    <property type="molecule type" value="Genomic_DNA"/>
</dbReference>
<dbReference type="Gene3D" id="3.20.20.70">
    <property type="entry name" value="Aldolase class I"/>
    <property type="match status" value="1"/>
</dbReference>
<dbReference type="PRINTS" id="PR00146">
    <property type="entry name" value="DHPICSNTHASE"/>
</dbReference>
<feature type="active site" description="Proton donor/acceptor" evidence="3">
    <location>
        <position position="152"/>
    </location>
</feature>
<accession>A0A179FGP8</accession>
<feature type="active site" description="Schiff-base intermediate with substrate" evidence="3">
    <location>
        <position position="181"/>
    </location>
</feature>
<protein>
    <submittedName>
        <fullName evidence="5">Dihydrodipicolinate synthetase family protein</fullName>
    </submittedName>
</protein>
<comment type="similarity">
    <text evidence="2">Belongs to the DapA family.</text>
</comment>
<dbReference type="KEGG" id="pchm:VFPPC_05939"/>
<reference evidence="5 6" key="1">
    <citation type="journal article" date="2016" name="PLoS Pathog.">
        <title>Biosynthesis of antibiotic leucinostatins in bio-control fungus Purpureocillium lilacinum and their inhibition on phytophthora revealed by genome mining.</title>
        <authorList>
            <person name="Wang G."/>
            <person name="Liu Z."/>
            <person name="Lin R."/>
            <person name="Li E."/>
            <person name="Mao Z."/>
            <person name="Ling J."/>
            <person name="Yang Y."/>
            <person name="Yin W.B."/>
            <person name="Xie B."/>
        </authorList>
    </citation>
    <scope>NUCLEOTIDE SEQUENCE [LARGE SCALE GENOMIC DNA]</scope>
    <source>
        <strain evidence="5">170</strain>
    </source>
</reference>
<dbReference type="PANTHER" id="PTHR12128:SF66">
    <property type="entry name" value="4-HYDROXY-2-OXOGLUTARATE ALDOLASE, MITOCHONDRIAL"/>
    <property type="match status" value="1"/>
</dbReference>
<gene>
    <name evidence="5" type="ORF">VFPPC_05939</name>
</gene>
<dbReference type="Pfam" id="PF00701">
    <property type="entry name" value="DHDPS"/>
    <property type="match status" value="1"/>
</dbReference>
<evidence type="ECO:0000256" key="4">
    <source>
        <dbReference type="PIRSR" id="PIRSR001365-2"/>
    </source>
</evidence>
<dbReference type="InterPro" id="IPR002220">
    <property type="entry name" value="DapA-like"/>
</dbReference>
<keyword evidence="6" id="KW-1185">Reference proteome</keyword>
<dbReference type="SUPFAM" id="SSF51569">
    <property type="entry name" value="Aldolase"/>
    <property type="match status" value="1"/>
</dbReference>
<dbReference type="STRING" id="1380566.A0A179FGP8"/>
<evidence type="ECO:0000313" key="6">
    <source>
        <dbReference type="Proteomes" id="UP000078397"/>
    </source>
</evidence>
<evidence type="ECO:0000313" key="5">
    <source>
        <dbReference type="EMBL" id="OAQ64702.1"/>
    </source>
</evidence>
<name>A0A179FGP8_METCM</name>
<sequence>MGAAITERSASYMKGIHVPCLTWFLDNVTQDIDWNLQRRHIQFLIQSGVDGVVIAGTNGEAVTLSRDEKSQLVQMTRQVATELGKPTLPISVGTSGQCTRDVISETILARDAGGDFALVLTPSYFHFAMNPDAIAEFFEEVAKASPLPIVSYNFPGVAAGIDLDSDLLARLGQNSNIVGVKLTCGGIAKVARIAANFSHREFVALAGQSDWLVPALSVGGTGSITGVANLYPRVCLRIYDLYTSGKVQEAQDLQLRLAKIETGFGKGGINGTKWVVAHLRNYPEGSWHCRRPYPKFNDLERQSWVRKTVEPLAKLEESLIDFVPKH</sequence>
<evidence type="ECO:0000256" key="3">
    <source>
        <dbReference type="PIRSR" id="PIRSR001365-1"/>
    </source>
</evidence>
<dbReference type="AlphaFoldDB" id="A0A179FGP8"/>
<evidence type="ECO:0000256" key="2">
    <source>
        <dbReference type="PIRNR" id="PIRNR001365"/>
    </source>
</evidence>
<dbReference type="PIRSF" id="PIRSF001365">
    <property type="entry name" value="DHDPS"/>
    <property type="match status" value="1"/>
</dbReference>
<comment type="caution">
    <text evidence="5">The sequence shown here is derived from an EMBL/GenBank/DDBJ whole genome shotgun (WGS) entry which is preliminary data.</text>
</comment>
<dbReference type="RefSeq" id="XP_018142016.1">
    <property type="nucleotide sequence ID" value="XM_018285053.1"/>
</dbReference>
<dbReference type="GeneID" id="28849047"/>
<dbReference type="InterPro" id="IPR013785">
    <property type="entry name" value="Aldolase_TIM"/>
</dbReference>
<organism evidence="5 6">
    <name type="scientific">Pochonia chlamydosporia 170</name>
    <dbReference type="NCBI Taxonomy" id="1380566"/>
    <lineage>
        <taxon>Eukaryota</taxon>
        <taxon>Fungi</taxon>
        <taxon>Dikarya</taxon>
        <taxon>Ascomycota</taxon>
        <taxon>Pezizomycotina</taxon>
        <taxon>Sordariomycetes</taxon>
        <taxon>Hypocreomycetidae</taxon>
        <taxon>Hypocreales</taxon>
        <taxon>Clavicipitaceae</taxon>
        <taxon>Pochonia</taxon>
    </lineage>
</organism>